<evidence type="ECO:0000256" key="1">
    <source>
        <dbReference type="SAM" id="MobiDB-lite"/>
    </source>
</evidence>
<dbReference type="InterPro" id="IPR038883">
    <property type="entry name" value="AN11006-like"/>
</dbReference>
<evidence type="ECO:0000313" key="3">
    <source>
        <dbReference type="Proteomes" id="UP000664132"/>
    </source>
</evidence>
<dbReference type="PANTHER" id="PTHR42085">
    <property type="entry name" value="F-BOX DOMAIN-CONTAINING PROTEIN"/>
    <property type="match status" value="1"/>
</dbReference>
<comment type="caution">
    <text evidence="2">The sequence shown here is derived from an EMBL/GenBank/DDBJ whole genome shotgun (WGS) entry which is preliminary data.</text>
</comment>
<reference evidence="2" key="1">
    <citation type="submission" date="2021-02" db="EMBL/GenBank/DDBJ databases">
        <title>Genome sequence Cadophora malorum strain M34.</title>
        <authorList>
            <person name="Stefanovic E."/>
            <person name="Vu D."/>
            <person name="Scully C."/>
            <person name="Dijksterhuis J."/>
            <person name="Roader J."/>
            <person name="Houbraken J."/>
        </authorList>
    </citation>
    <scope>NUCLEOTIDE SEQUENCE</scope>
    <source>
        <strain evidence="2">M34</strain>
    </source>
</reference>
<sequence length="302" mass="33183">MASKSRRKATKSRQPNDSKSKVSRPRRQGLRSSPRPAPDVGDDIHTVEPVRSPRIGFLSVPIEVRSMIYYLLLAKDDKVSIESDFVRNPHLPSVTNHITSIVRVNKQISDEALPILYSSQVFRIGNGFRSRHPDDDALKMFIKSVRPHLIASITSLDFNASLDMGLAWFIPGFGLPPLFSGDLAYASSFRSMCQQILKNMTGLKSVTISFGAWGRSINALRMFSRTATVSGFAASIRLLMKLPRLNQIELVDCNILGFQLLLDKLVSGGPGLPGTGSCTVVPISVSDGHPGGLLMTTYLLSW</sequence>
<dbReference type="OrthoDB" id="3477223at2759"/>
<keyword evidence="3" id="KW-1185">Reference proteome</keyword>
<feature type="compositionally biased region" description="Basic residues" evidence="1">
    <location>
        <begin position="1"/>
        <end position="11"/>
    </location>
</feature>
<protein>
    <submittedName>
        <fullName evidence="2">Uncharacterized protein</fullName>
    </submittedName>
</protein>
<feature type="region of interest" description="Disordered" evidence="1">
    <location>
        <begin position="1"/>
        <end position="46"/>
    </location>
</feature>
<evidence type="ECO:0000313" key="2">
    <source>
        <dbReference type="EMBL" id="KAG4417019.1"/>
    </source>
</evidence>
<accession>A0A8H7T8I7</accession>
<dbReference type="EMBL" id="JAFJYH010000167">
    <property type="protein sequence ID" value="KAG4417019.1"/>
    <property type="molecule type" value="Genomic_DNA"/>
</dbReference>
<dbReference type="PANTHER" id="PTHR42085:SF4">
    <property type="entry name" value="F-BOX DOMAIN-CONTAINING PROTEIN"/>
    <property type="match status" value="1"/>
</dbReference>
<gene>
    <name evidence="2" type="ORF">IFR04_009860</name>
</gene>
<organism evidence="2 3">
    <name type="scientific">Cadophora malorum</name>
    <dbReference type="NCBI Taxonomy" id="108018"/>
    <lineage>
        <taxon>Eukaryota</taxon>
        <taxon>Fungi</taxon>
        <taxon>Dikarya</taxon>
        <taxon>Ascomycota</taxon>
        <taxon>Pezizomycotina</taxon>
        <taxon>Leotiomycetes</taxon>
        <taxon>Helotiales</taxon>
        <taxon>Ploettnerulaceae</taxon>
        <taxon>Cadophora</taxon>
    </lineage>
</organism>
<name>A0A8H7T8I7_9HELO</name>
<dbReference type="AlphaFoldDB" id="A0A8H7T8I7"/>
<dbReference type="Proteomes" id="UP000664132">
    <property type="component" value="Unassembled WGS sequence"/>
</dbReference>
<proteinExistence type="predicted"/>